<evidence type="ECO:0000313" key="2">
    <source>
        <dbReference type="Proteomes" id="UP000603474"/>
    </source>
</evidence>
<name>A0ABR7KBZ0_9FIRM</name>
<evidence type="ECO:0000313" key="1">
    <source>
        <dbReference type="EMBL" id="MBC6010220.1"/>
    </source>
</evidence>
<dbReference type="RefSeq" id="WP_187012480.1">
    <property type="nucleotide sequence ID" value="NZ_JACRWG010000032.1"/>
</dbReference>
<comment type="caution">
    <text evidence="1">The sequence shown here is derived from an EMBL/GenBank/DDBJ whole genome shotgun (WGS) entry which is preliminary data.</text>
</comment>
<dbReference type="Proteomes" id="UP000603474">
    <property type="component" value="Unassembled WGS sequence"/>
</dbReference>
<reference evidence="1 2" key="1">
    <citation type="submission" date="2020-08" db="EMBL/GenBank/DDBJ databases">
        <authorList>
            <person name="Liu C."/>
            <person name="Sun Q."/>
        </authorList>
    </citation>
    <scope>NUCLEOTIDE SEQUENCE [LARGE SCALE GENOMIC DNA]</scope>
    <source>
        <strain evidence="1 2">NSJ-22</strain>
    </source>
</reference>
<sequence length="403" mass="44822">MENTIKTNNDEIKVREESGSISEVTEELLLDARSSLENKKTISVPIGKLSSLGAGVSSLIPALHTVTTTTTFSTDKLYRIANQTTGDTLKMAKDGTAWGAMKTQAGKSKMAKLAEAGPLSATSQAVVPIDPATMMMAVALYSIEKELGEIAKTQKQILSFMEFKDEADIEGDLETVNELLTNYKYNWDNEMYVSNSHKMVMDIKRTARSHMLSHQKQITEFLSSKKLLVGQAQVKEALSDLEKKFKYYRLSLYTYSLASMMEIMLGGNYKEEYIAGIRDEITDLSSKYRNLFNESSFYIEKLGDNSVEFNVVNGLGMAGKAVGKMIGSIPFISEGPVDELLQEGGSQLEKTAKEMKMDAVHQFASLSNSGTHVFVDKMEDMIQIYNHTEEICFDDKEILLVVN</sequence>
<accession>A0ABR7KBZ0</accession>
<protein>
    <submittedName>
        <fullName evidence="1">Uncharacterized protein</fullName>
    </submittedName>
</protein>
<keyword evidence="2" id="KW-1185">Reference proteome</keyword>
<dbReference type="EMBL" id="JACRWG010000032">
    <property type="protein sequence ID" value="MBC6010220.1"/>
    <property type="molecule type" value="Genomic_DNA"/>
</dbReference>
<gene>
    <name evidence="1" type="ORF">H8909_08185</name>
</gene>
<proteinExistence type="predicted"/>
<organism evidence="1 2">
    <name type="scientific">Catenibacterium faecis</name>
    <dbReference type="NCBI Taxonomy" id="2764323"/>
    <lineage>
        <taxon>Bacteria</taxon>
        <taxon>Bacillati</taxon>
        <taxon>Bacillota</taxon>
        <taxon>Erysipelotrichia</taxon>
        <taxon>Erysipelotrichales</taxon>
        <taxon>Coprobacillaceae</taxon>
        <taxon>Catenibacterium</taxon>
    </lineage>
</organism>